<accession>C5LQD7</accession>
<feature type="region of interest" description="Disordered" evidence="1">
    <location>
        <begin position="1"/>
        <end position="121"/>
    </location>
</feature>
<evidence type="ECO:0000256" key="1">
    <source>
        <dbReference type="SAM" id="MobiDB-lite"/>
    </source>
</evidence>
<organism evidence="3">
    <name type="scientific">Perkinsus marinus (strain ATCC 50983 / TXsc)</name>
    <dbReference type="NCBI Taxonomy" id="423536"/>
    <lineage>
        <taxon>Eukaryota</taxon>
        <taxon>Sar</taxon>
        <taxon>Alveolata</taxon>
        <taxon>Perkinsozoa</taxon>
        <taxon>Perkinsea</taxon>
        <taxon>Perkinsida</taxon>
        <taxon>Perkinsidae</taxon>
        <taxon>Perkinsus</taxon>
    </lineage>
</organism>
<keyword evidence="3" id="KW-1185">Reference proteome</keyword>
<sequence length="121" mass="13023">MNGTEVAESDDHPKVYWSGEKQTRGDTPNSGSPPSRGRTFSDWGIEFRGSALPMDNSELIRSTESPSGVGRKQDVSADLEDPPLTSGDGTVPTTADSTLIASRRNQSPRPRAFSTELVESL</sequence>
<name>C5LQD7_PERM5</name>
<dbReference type="InParanoid" id="C5LQD7"/>
<dbReference type="EMBL" id="GG684580">
    <property type="protein sequence ID" value="EER01056.1"/>
    <property type="molecule type" value="Genomic_DNA"/>
</dbReference>
<evidence type="ECO:0000313" key="2">
    <source>
        <dbReference type="EMBL" id="EER01056.1"/>
    </source>
</evidence>
<gene>
    <name evidence="2" type="ORF">Pmar_PMAR022231</name>
</gene>
<dbReference type="Proteomes" id="UP000007800">
    <property type="component" value="Unassembled WGS sequence"/>
</dbReference>
<proteinExistence type="predicted"/>
<protein>
    <submittedName>
        <fullName evidence="2">Uncharacterized protein</fullName>
    </submittedName>
</protein>
<reference evidence="2 3" key="1">
    <citation type="submission" date="2008-07" db="EMBL/GenBank/DDBJ databases">
        <authorList>
            <person name="El-Sayed N."/>
            <person name="Caler E."/>
            <person name="Inman J."/>
            <person name="Amedeo P."/>
            <person name="Hass B."/>
            <person name="Wortman J."/>
        </authorList>
    </citation>
    <scope>NUCLEOTIDE SEQUENCE [LARGE SCALE GENOMIC DNA]</scope>
    <source>
        <strain evidence="3">ATCC 50983 / TXsc</strain>
    </source>
</reference>
<dbReference type="AlphaFoldDB" id="C5LQD7"/>
<feature type="compositionally biased region" description="Polar residues" evidence="1">
    <location>
        <begin position="87"/>
        <end position="108"/>
    </location>
</feature>
<dbReference type="RefSeq" id="XP_002768338.1">
    <property type="nucleotide sequence ID" value="XM_002768292.1"/>
</dbReference>
<dbReference type="GeneID" id="9057723"/>
<evidence type="ECO:0000313" key="3">
    <source>
        <dbReference type="Proteomes" id="UP000007800"/>
    </source>
</evidence>